<feature type="signal peptide" evidence="3">
    <location>
        <begin position="1"/>
        <end position="23"/>
    </location>
</feature>
<gene>
    <name evidence="4" type="ORF">M407DRAFT_120845</name>
</gene>
<dbReference type="PANTHER" id="PTHR31495">
    <property type="entry name" value="PEROXYGENASE 3-RELATED"/>
    <property type="match status" value="1"/>
</dbReference>
<dbReference type="GO" id="GO:0005509">
    <property type="term" value="F:calcium ion binding"/>
    <property type="evidence" value="ECO:0007669"/>
    <property type="project" value="TreeGrafter"/>
</dbReference>
<comment type="similarity">
    <text evidence="1">Belongs to the caleosin family.</text>
</comment>
<dbReference type="GO" id="GO:0004497">
    <property type="term" value="F:monooxygenase activity"/>
    <property type="evidence" value="ECO:0007669"/>
    <property type="project" value="TreeGrafter"/>
</dbReference>
<dbReference type="Pfam" id="PF05042">
    <property type="entry name" value="Caleosin"/>
    <property type="match status" value="1"/>
</dbReference>
<evidence type="ECO:0000313" key="5">
    <source>
        <dbReference type="Proteomes" id="UP000054248"/>
    </source>
</evidence>
<dbReference type="PANTHER" id="PTHR31495:SF0">
    <property type="entry name" value="BINDING PROTEIN CALEOSIN, PUTATIVE (AFU_ORTHOLOGUE AFUA_5G13750)-RELATED"/>
    <property type="match status" value="1"/>
</dbReference>
<feature type="transmembrane region" description="Helical" evidence="2">
    <location>
        <begin position="96"/>
        <end position="116"/>
    </location>
</feature>
<dbReference type="AlphaFoldDB" id="A0A0C3KKY5"/>
<evidence type="ECO:0008006" key="6">
    <source>
        <dbReference type="Google" id="ProtNLM"/>
    </source>
</evidence>
<proteinExistence type="inferred from homology"/>
<protein>
    <recommendedName>
        <fullName evidence="6">Caleosin-domain-containing protein</fullName>
    </recommendedName>
</protein>
<keyword evidence="2" id="KW-1133">Transmembrane helix</keyword>
<dbReference type="STRING" id="1051891.A0A0C3KKY5"/>
<keyword evidence="3" id="KW-0732">Signal</keyword>
<evidence type="ECO:0000256" key="2">
    <source>
        <dbReference type="SAM" id="Phobius"/>
    </source>
</evidence>
<feature type="chain" id="PRO_5002166405" description="Caleosin-domain-containing protein" evidence="3">
    <location>
        <begin position="24"/>
        <end position="160"/>
    </location>
</feature>
<dbReference type="EMBL" id="KN823119">
    <property type="protein sequence ID" value="KIO22083.1"/>
    <property type="molecule type" value="Genomic_DNA"/>
</dbReference>
<keyword evidence="2" id="KW-0472">Membrane</keyword>
<keyword evidence="2" id="KW-0812">Transmembrane</keyword>
<evidence type="ECO:0000256" key="3">
    <source>
        <dbReference type="SAM" id="SignalP"/>
    </source>
</evidence>
<dbReference type="OrthoDB" id="640742at2759"/>
<name>A0A0C3KKY5_9AGAM</name>
<organism evidence="4 5">
    <name type="scientific">Tulasnella calospora MUT 4182</name>
    <dbReference type="NCBI Taxonomy" id="1051891"/>
    <lineage>
        <taxon>Eukaryota</taxon>
        <taxon>Fungi</taxon>
        <taxon>Dikarya</taxon>
        <taxon>Basidiomycota</taxon>
        <taxon>Agaricomycotina</taxon>
        <taxon>Agaricomycetes</taxon>
        <taxon>Cantharellales</taxon>
        <taxon>Tulasnellaceae</taxon>
        <taxon>Tulasnella</taxon>
    </lineage>
</organism>
<sequence>MQTLGFSLVVAISTAAVFHMLLSYPTQNGWMPDPFFRLRIAGMHRAIHASDSHIYNRRGIMDRVTFDDIFKMYGDPIEETLTLRQTLTLWRNNHDLYDIFGTWVNLGKWLAAWIVLKDESGKMRKTDLLDLIDGSYFQRVFSAEADTKRSSTPLWSPIHL</sequence>
<accession>A0A0C3KKY5</accession>
<dbReference type="HOGENOM" id="CLU_062049_1_1_1"/>
<evidence type="ECO:0000256" key="1">
    <source>
        <dbReference type="ARBA" id="ARBA00006765"/>
    </source>
</evidence>
<dbReference type="Proteomes" id="UP000054248">
    <property type="component" value="Unassembled WGS sequence"/>
</dbReference>
<keyword evidence="5" id="KW-1185">Reference proteome</keyword>
<evidence type="ECO:0000313" key="4">
    <source>
        <dbReference type="EMBL" id="KIO22083.1"/>
    </source>
</evidence>
<reference evidence="5" key="2">
    <citation type="submission" date="2015-01" db="EMBL/GenBank/DDBJ databases">
        <title>Evolutionary Origins and Diversification of the Mycorrhizal Mutualists.</title>
        <authorList>
            <consortium name="DOE Joint Genome Institute"/>
            <consortium name="Mycorrhizal Genomics Consortium"/>
            <person name="Kohler A."/>
            <person name="Kuo A."/>
            <person name="Nagy L.G."/>
            <person name="Floudas D."/>
            <person name="Copeland A."/>
            <person name="Barry K.W."/>
            <person name="Cichocki N."/>
            <person name="Veneault-Fourrey C."/>
            <person name="LaButti K."/>
            <person name="Lindquist E.A."/>
            <person name="Lipzen A."/>
            <person name="Lundell T."/>
            <person name="Morin E."/>
            <person name="Murat C."/>
            <person name="Riley R."/>
            <person name="Ohm R."/>
            <person name="Sun H."/>
            <person name="Tunlid A."/>
            <person name="Henrissat B."/>
            <person name="Grigoriev I.V."/>
            <person name="Hibbett D.S."/>
            <person name="Martin F."/>
        </authorList>
    </citation>
    <scope>NUCLEOTIDE SEQUENCE [LARGE SCALE GENOMIC DNA]</scope>
    <source>
        <strain evidence="5">MUT 4182</strain>
    </source>
</reference>
<dbReference type="InterPro" id="IPR007736">
    <property type="entry name" value="Caleosin-related"/>
</dbReference>
<reference evidence="4 5" key="1">
    <citation type="submission" date="2014-04" db="EMBL/GenBank/DDBJ databases">
        <authorList>
            <consortium name="DOE Joint Genome Institute"/>
            <person name="Kuo A."/>
            <person name="Girlanda M."/>
            <person name="Perotto S."/>
            <person name="Kohler A."/>
            <person name="Nagy L.G."/>
            <person name="Floudas D."/>
            <person name="Copeland A."/>
            <person name="Barry K.W."/>
            <person name="Cichocki N."/>
            <person name="Veneault-Fourrey C."/>
            <person name="LaButti K."/>
            <person name="Lindquist E.A."/>
            <person name="Lipzen A."/>
            <person name="Lundell T."/>
            <person name="Morin E."/>
            <person name="Murat C."/>
            <person name="Sun H."/>
            <person name="Tunlid A."/>
            <person name="Henrissat B."/>
            <person name="Grigoriev I.V."/>
            <person name="Hibbett D.S."/>
            <person name="Martin F."/>
            <person name="Nordberg H.P."/>
            <person name="Cantor M.N."/>
            <person name="Hua S.X."/>
        </authorList>
    </citation>
    <scope>NUCLEOTIDE SEQUENCE [LARGE SCALE GENOMIC DNA]</scope>
    <source>
        <strain evidence="4 5">MUT 4182</strain>
    </source>
</reference>